<dbReference type="GO" id="GO:0030182">
    <property type="term" value="P:neuron differentiation"/>
    <property type="evidence" value="ECO:0007669"/>
    <property type="project" value="TreeGrafter"/>
</dbReference>
<dbReference type="GO" id="GO:0001227">
    <property type="term" value="F:DNA-binding transcription repressor activity, RNA polymerase II-specific"/>
    <property type="evidence" value="ECO:0007669"/>
    <property type="project" value="TreeGrafter"/>
</dbReference>
<evidence type="ECO:0000259" key="11">
    <source>
        <dbReference type="PROSITE" id="PS50157"/>
    </source>
</evidence>
<keyword evidence="2" id="KW-0479">Metal-binding</keyword>
<proteinExistence type="predicted"/>
<evidence type="ECO:0000256" key="8">
    <source>
        <dbReference type="ARBA" id="ARBA00023242"/>
    </source>
</evidence>
<evidence type="ECO:0000256" key="7">
    <source>
        <dbReference type="ARBA" id="ARBA00023163"/>
    </source>
</evidence>
<evidence type="ECO:0000313" key="12">
    <source>
        <dbReference type="EMBL" id="VDP79512.1"/>
    </source>
</evidence>
<dbReference type="PROSITE" id="PS50157">
    <property type="entry name" value="ZINC_FINGER_C2H2_2"/>
    <property type="match status" value="1"/>
</dbReference>
<keyword evidence="5" id="KW-0862">Zinc</keyword>
<comment type="subcellular location">
    <subcellularLocation>
        <location evidence="1">Nucleus</location>
    </subcellularLocation>
</comment>
<evidence type="ECO:0000256" key="4">
    <source>
        <dbReference type="ARBA" id="ARBA00022771"/>
    </source>
</evidence>
<evidence type="ECO:0000256" key="10">
    <source>
        <dbReference type="SAM" id="MobiDB-lite"/>
    </source>
</evidence>
<name>A0A183AIR6_9TREM</name>
<dbReference type="GO" id="GO:0005634">
    <property type="term" value="C:nucleus"/>
    <property type="evidence" value="ECO:0007669"/>
    <property type="project" value="UniProtKB-SubCell"/>
</dbReference>
<dbReference type="GO" id="GO:0008270">
    <property type="term" value="F:zinc ion binding"/>
    <property type="evidence" value="ECO:0007669"/>
    <property type="project" value="UniProtKB-KW"/>
</dbReference>
<dbReference type="GO" id="GO:0017053">
    <property type="term" value="C:transcription repressor complex"/>
    <property type="evidence" value="ECO:0007669"/>
    <property type="project" value="TreeGrafter"/>
</dbReference>
<reference evidence="12 13" key="2">
    <citation type="submission" date="2018-11" db="EMBL/GenBank/DDBJ databases">
        <authorList>
            <consortium name="Pathogen Informatics"/>
        </authorList>
    </citation>
    <scope>NUCLEOTIDE SEQUENCE [LARGE SCALE GENOMIC DNA]</scope>
    <source>
        <strain evidence="12 13">Egypt</strain>
    </source>
</reference>
<feature type="region of interest" description="Disordered" evidence="10">
    <location>
        <begin position="82"/>
        <end position="104"/>
    </location>
</feature>
<dbReference type="Proteomes" id="UP000272942">
    <property type="component" value="Unassembled WGS sequence"/>
</dbReference>
<evidence type="ECO:0000256" key="6">
    <source>
        <dbReference type="ARBA" id="ARBA00023015"/>
    </source>
</evidence>
<dbReference type="WBParaSite" id="ECPE_0000686401-mRNA-1">
    <property type="protein sequence ID" value="ECPE_0000686401-mRNA-1"/>
    <property type="gene ID" value="ECPE_0000686401"/>
</dbReference>
<organism evidence="14">
    <name type="scientific">Echinostoma caproni</name>
    <dbReference type="NCBI Taxonomy" id="27848"/>
    <lineage>
        <taxon>Eukaryota</taxon>
        <taxon>Metazoa</taxon>
        <taxon>Spiralia</taxon>
        <taxon>Lophotrochozoa</taxon>
        <taxon>Platyhelminthes</taxon>
        <taxon>Trematoda</taxon>
        <taxon>Digenea</taxon>
        <taxon>Plagiorchiida</taxon>
        <taxon>Echinostomata</taxon>
        <taxon>Echinostomatoidea</taxon>
        <taxon>Echinostomatidae</taxon>
        <taxon>Echinostoma</taxon>
    </lineage>
</organism>
<dbReference type="PANTHER" id="PTHR15065">
    <property type="entry name" value="INSULINOMA-ASSOCIATED 1"/>
    <property type="match status" value="1"/>
</dbReference>
<evidence type="ECO:0000256" key="5">
    <source>
        <dbReference type="ARBA" id="ARBA00022833"/>
    </source>
</evidence>
<sequence>MFPKTAASEFTIPQSSLDILHTTPNQADYSGKEIICACPEFHSPWPTLPTLAPMSVNALFWTYHTLLQSRIDKDWYSFRPKASSPVTKTESRRQTTVPSTVSTTTPASFWSHKVHIMGRERKTATQTECQKGSDETIRSLPTYSKWTEKRNTMSYLAVKAARGRVSSQSIHSQSSGATAFERIVPTARVLARMARIPNLIGPYVCRLCEEEFGDPFKLAAHRCPYILHTDYRCPDCEKVSSQLAVRIYRVHSCAR</sequence>
<dbReference type="PANTHER" id="PTHR15065:SF4">
    <property type="entry name" value="LD18634P"/>
    <property type="match status" value="1"/>
</dbReference>
<evidence type="ECO:0000256" key="3">
    <source>
        <dbReference type="ARBA" id="ARBA00022737"/>
    </source>
</evidence>
<keyword evidence="4 9" id="KW-0863">Zinc-finger</keyword>
<dbReference type="AlphaFoldDB" id="A0A183AIR6"/>
<evidence type="ECO:0000313" key="13">
    <source>
        <dbReference type="Proteomes" id="UP000272942"/>
    </source>
</evidence>
<dbReference type="InterPro" id="IPR042972">
    <property type="entry name" value="INSM1/2"/>
</dbReference>
<dbReference type="GO" id="GO:0010564">
    <property type="term" value="P:regulation of cell cycle process"/>
    <property type="evidence" value="ECO:0007669"/>
    <property type="project" value="TreeGrafter"/>
</dbReference>
<reference evidence="14" key="1">
    <citation type="submission" date="2016-06" db="UniProtKB">
        <authorList>
            <consortium name="WormBaseParasite"/>
        </authorList>
    </citation>
    <scope>IDENTIFICATION</scope>
</reference>
<keyword evidence="6" id="KW-0805">Transcription regulation</keyword>
<dbReference type="EMBL" id="UZAN01043891">
    <property type="protein sequence ID" value="VDP79512.1"/>
    <property type="molecule type" value="Genomic_DNA"/>
</dbReference>
<evidence type="ECO:0000313" key="14">
    <source>
        <dbReference type="WBParaSite" id="ECPE_0000686401-mRNA-1"/>
    </source>
</evidence>
<keyword evidence="8" id="KW-0539">Nucleus</keyword>
<evidence type="ECO:0000256" key="2">
    <source>
        <dbReference type="ARBA" id="ARBA00022723"/>
    </source>
</evidence>
<protein>
    <submittedName>
        <fullName evidence="14">C2H2-type domain-containing protein</fullName>
    </submittedName>
</protein>
<evidence type="ECO:0000256" key="9">
    <source>
        <dbReference type="PROSITE-ProRule" id="PRU00042"/>
    </source>
</evidence>
<feature type="compositionally biased region" description="Low complexity" evidence="10">
    <location>
        <begin position="95"/>
        <end position="104"/>
    </location>
</feature>
<dbReference type="OrthoDB" id="8953942at2759"/>
<keyword evidence="3" id="KW-0677">Repeat</keyword>
<dbReference type="GO" id="GO:0000978">
    <property type="term" value="F:RNA polymerase II cis-regulatory region sequence-specific DNA binding"/>
    <property type="evidence" value="ECO:0007669"/>
    <property type="project" value="TreeGrafter"/>
</dbReference>
<accession>A0A183AIR6</accession>
<keyword evidence="7" id="KW-0804">Transcription</keyword>
<gene>
    <name evidence="12" type="ORF">ECPE_LOCUS6851</name>
</gene>
<evidence type="ECO:0000256" key="1">
    <source>
        <dbReference type="ARBA" id="ARBA00004123"/>
    </source>
</evidence>
<dbReference type="InterPro" id="IPR013087">
    <property type="entry name" value="Znf_C2H2_type"/>
</dbReference>
<feature type="domain" description="C2H2-type" evidence="11">
    <location>
        <begin position="203"/>
        <end position="233"/>
    </location>
</feature>
<keyword evidence="13" id="KW-1185">Reference proteome</keyword>